<dbReference type="RefSeq" id="WP_160590445.1">
    <property type="nucleotide sequence ID" value="NZ_BAAAFP010000001.1"/>
</dbReference>
<reference evidence="1 2" key="1">
    <citation type="submission" date="2019-12" db="EMBL/GenBank/DDBJ databases">
        <title>Genomic-based taxomic classification of the family Erythrobacteraceae.</title>
        <authorList>
            <person name="Xu L."/>
        </authorList>
    </citation>
    <scope>NUCLEOTIDE SEQUENCE [LARGE SCALE GENOMIC DNA]</scope>
    <source>
        <strain evidence="1 2">JCM 16339</strain>
    </source>
</reference>
<dbReference type="EMBL" id="WTYY01000003">
    <property type="protein sequence ID" value="MXO88273.1"/>
    <property type="molecule type" value="Genomic_DNA"/>
</dbReference>
<dbReference type="Proteomes" id="UP000435243">
    <property type="component" value="Unassembled WGS sequence"/>
</dbReference>
<keyword evidence="2" id="KW-1185">Reference proteome</keyword>
<comment type="caution">
    <text evidence="1">The sequence shown here is derived from an EMBL/GenBank/DDBJ whole genome shotgun (WGS) entry which is preliminary data.</text>
</comment>
<proteinExistence type="predicted"/>
<sequence>MPSRKVRCKTSRIGAQCDLDRGSFAVALSDITPDGCSCEAPVDWEGDLDFLHLKIAGRIDINGRVLWQEGKRASIRFFGQIHPSVVDELGRLAA</sequence>
<protein>
    <recommendedName>
        <fullName evidence="3">PilZ domain-containing protein</fullName>
    </recommendedName>
</protein>
<dbReference type="OrthoDB" id="7508603at2"/>
<evidence type="ECO:0000313" key="1">
    <source>
        <dbReference type="EMBL" id="MXO88273.1"/>
    </source>
</evidence>
<dbReference type="AlphaFoldDB" id="A0A844ZL28"/>
<evidence type="ECO:0000313" key="2">
    <source>
        <dbReference type="Proteomes" id="UP000435243"/>
    </source>
</evidence>
<name>A0A844ZL28_9SPHN</name>
<gene>
    <name evidence="1" type="ORF">GRI32_05930</name>
</gene>
<evidence type="ECO:0008006" key="3">
    <source>
        <dbReference type="Google" id="ProtNLM"/>
    </source>
</evidence>
<accession>A0A844ZL28</accession>
<organism evidence="1 2">
    <name type="scientific">Alteraurantiacibacter aestuarii</name>
    <dbReference type="NCBI Taxonomy" id="650004"/>
    <lineage>
        <taxon>Bacteria</taxon>
        <taxon>Pseudomonadati</taxon>
        <taxon>Pseudomonadota</taxon>
        <taxon>Alphaproteobacteria</taxon>
        <taxon>Sphingomonadales</taxon>
        <taxon>Erythrobacteraceae</taxon>
        <taxon>Alteraurantiacibacter</taxon>
    </lineage>
</organism>